<proteinExistence type="predicted"/>
<sequence length="229" mass="25692">MSTELATTSTNTGALNNSDESDAVAPLTNTSNKPNQPINIYEEKGRVMLTALANQRELNFDKGAQLWQWGLDVSLDIIFPHTTEETQNANDFSNEVQTNLNNVQNDFENEVQNVFNNKELKVYSRRKNNTNSQDVQKSDLVIESTEPCNSKDIPPEFDLNMPIAVRKGTRITHPIEHFVSYSNLVFSFGAFTASLSNVTIPKNIDKALTIPKWKNAVLDETNALNKNET</sequence>
<evidence type="ECO:0000313" key="3">
    <source>
        <dbReference type="Proteomes" id="UP001454036"/>
    </source>
</evidence>
<gene>
    <name evidence="2" type="ORF">LIER_21041</name>
</gene>
<evidence type="ECO:0000256" key="1">
    <source>
        <dbReference type="SAM" id="MobiDB-lite"/>
    </source>
</evidence>
<accession>A0AAV3QPQ6</accession>
<reference evidence="2 3" key="1">
    <citation type="submission" date="2024-01" db="EMBL/GenBank/DDBJ databases">
        <title>The complete chloroplast genome sequence of Lithospermum erythrorhizon: insights into the phylogenetic relationship among Boraginaceae species and the maternal lineages of purple gromwells.</title>
        <authorList>
            <person name="Okada T."/>
            <person name="Watanabe K."/>
        </authorList>
    </citation>
    <scope>NUCLEOTIDE SEQUENCE [LARGE SCALE GENOMIC DNA]</scope>
</reference>
<evidence type="ECO:0000313" key="2">
    <source>
        <dbReference type="EMBL" id="GAA0165714.1"/>
    </source>
</evidence>
<dbReference type="Proteomes" id="UP001454036">
    <property type="component" value="Unassembled WGS sequence"/>
</dbReference>
<name>A0AAV3QPQ6_LITER</name>
<dbReference type="EMBL" id="BAABME010005465">
    <property type="protein sequence ID" value="GAA0165714.1"/>
    <property type="molecule type" value="Genomic_DNA"/>
</dbReference>
<organism evidence="2 3">
    <name type="scientific">Lithospermum erythrorhizon</name>
    <name type="common">Purple gromwell</name>
    <name type="synonym">Lithospermum officinale var. erythrorhizon</name>
    <dbReference type="NCBI Taxonomy" id="34254"/>
    <lineage>
        <taxon>Eukaryota</taxon>
        <taxon>Viridiplantae</taxon>
        <taxon>Streptophyta</taxon>
        <taxon>Embryophyta</taxon>
        <taxon>Tracheophyta</taxon>
        <taxon>Spermatophyta</taxon>
        <taxon>Magnoliopsida</taxon>
        <taxon>eudicotyledons</taxon>
        <taxon>Gunneridae</taxon>
        <taxon>Pentapetalae</taxon>
        <taxon>asterids</taxon>
        <taxon>lamiids</taxon>
        <taxon>Boraginales</taxon>
        <taxon>Boraginaceae</taxon>
        <taxon>Boraginoideae</taxon>
        <taxon>Lithospermeae</taxon>
        <taxon>Lithospermum</taxon>
    </lineage>
</organism>
<comment type="caution">
    <text evidence="2">The sequence shown here is derived from an EMBL/GenBank/DDBJ whole genome shotgun (WGS) entry which is preliminary data.</text>
</comment>
<feature type="region of interest" description="Disordered" evidence="1">
    <location>
        <begin position="1"/>
        <end position="37"/>
    </location>
</feature>
<feature type="compositionally biased region" description="Polar residues" evidence="1">
    <location>
        <begin position="1"/>
        <end position="18"/>
    </location>
</feature>
<feature type="compositionally biased region" description="Polar residues" evidence="1">
    <location>
        <begin position="27"/>
        <end position="37"/>
    </location>
</feature>
<dbReference type="AlphaFoldDB" id="A0AAV3QPQ6"/>
<protein>
    <submittedName>
        <fullName evidence="2">Uncharacterized protein</fullName>
    </submittedName>
</protein>
<keyword evidence="3" id="KW-1185">Reference proteome</keyword>